<dbReference type="OrthoDB" id="424823at2759"/>
<feature type="compositionally biased region" description="Polar residues" evidence="2">
    <location>
        <begin position="1101"/>
        <end position="1110"/>
    </location>
</feature>
<feature type="region of interest" description="Disordered" evidence="2">
    <location>
        <begin position="1092"/>
        <end position="1122"/>
    </location>
</feature>
<feature type="compositionally biased region" description="Basic residues" evidence="2">
    <location>
        <begin position="847"/>
        <end position="863"/>
    </location>
</feature>
<reference evidence="3" key="1">
    <citation type="submission" date="2021-06" db="EMBL/GenBank/DDBJ databases">
        <authorList>
            <person name="Hodson N. C."/>
            <person name="Mongue J. A."/>
            <person name="Jaron S. K."/>
        </authorList>
    </citation>
    <scope>NUCLEOTIDE SEQUENCE</scope>
</reference>
<feature type="region of interest" description="Disordered" evidence="2">
    <location>
        <begin position="800"/>
        <end position="888"/>
    </location>
</feature>
<feature type="region of interest" description="Disordered" evidence="2">
    <location>
        <begin position="1225"/>
        <end position="1255"/>
    </location>
</feature>
<evidence type="ECO:0000313" key="3">
    <source>
        <dbReference type="EMBL" id="CAG7831407.1"/>
    </source>
</evidence>
<dbReference type="GO" id="GO:0019205">
    <property type="term" value="F:nucleobase-containing compound kinase activity"/>
    <property type="evidence" value="ECO:0007669"/>
    <property type="project" value="InterPro"/>
</dbReference>
<dbReference type="InterPro" id="IPR000850">
    <property type="entry name" value="Adenylat/UMP-CMP_kin"/>
</dbReference>
<dbReference type="GO" id="GO:0005524">
    <property type="term" value="F:ATP binding"/>
    <property type="evidence" value="ECO:0007669"/>
    <property type="project" value="InterPro"/>
</dbReference>
<organism evidence="3 4">
    <name type="scientific">Allacma fusca</name>
    <dbReference type="NCBI Taxonomy" id="39272"/>
    <lineage>
        <taxon>Eukaryota</taxon>
        <taxon>Metazoa</taxon>
        <taxon>Ecdysozoa</taxon>
        <taxon>Arthropoda</taxon>
        <taxon>Hexapoda</taxon>
        <taxon>Collembola</taxon>
        <taxon>Symphypleona</taxon>
        <taxon>Sminthuridae</taxon>
        <taxon>Allacma</taxon>
    </lineage>
</organism>
<accession>A0A8J2L9Z9</accession>
<keyword evidence="1" id="KW-0547">Nucleotide-binding</keyword>
<feature type="region of interest" description="Disordered" evidence="2">
    <location>
        <begin position="1543"/>
        <end position="1587"/>
    </location>
</feature>
<dbReference type="PANTHER" id="PTHR23359">
    <property type="entry name" value="NUCLEOTIDE KINASE"/>
    <property type="match status" value="1"/>
</dbReference>
<feature type="region of interest" description="Disordered" evidence="2">
    <location>
        <begin position="1369"/>
        <end position="1393"/>
    </location>
</feature>
<dbReference type="Proteomes" id="UP000708208">
    <property type="component" value="Unassembled WGS sequence"/>
</dbReference>
<evidence type="ECO:0000256" key="2">
    <source>
        <dbReference type="SAM" id="MobiDB-lite"/>
    </source>
</evidence>
<evidence type="ECO:0000313" key="4">
    <source>
        <dbReference type="Proteomes" id="UP000708208"/>
    </source>
</evidence>
<proteinExistence type="predicted"/>
<name>A0A8J2L9Z9_9HEXA</name>
<protein>
    <recommendedName>
        <fullName evidence="5">Adenylate kinase 9</fullName>
    </recommendedName>
</protein>
<keyword evidence="4" id="KW-1185">Reference proteome</keyword>
<evidence type="ECO:0008006" key="5">
    <source>
        <dbReference type="Google" id="ProtNLM"/>
    </source>
</evidence>
<comment type="caution">
    <text evidence="3">The sequence shown here is derived from an EMBL/GenBank/DDBJ whole genome shotgun (WGS) entry which is preliminary data.</text>
</comment>
<gene>
    <name evidence="3" type="ORF">AFUS01_LOCUS41153</name>
</gene>
<dbReference type="GO" id="GO:0006139">
    <property type="term" value="P:nucleobase-containing compound metabolic process"/>
    <property type="evidence" value="ECO:0007669"/>
    <property type="project" value="InterPro"/>
</dbReference>
<evidence type="ECO:0000256" key="1">
    <source>
        <dbReference type="ARBA" id="ARBA00022741"/>
    </source>
</evidence>
<feature type="compositionally biased region" description="Acidic residues" evidence="2">
    <location>
        <begin position="1377"/>
        <end position="1393"/>
    </location>
</feature>
<sequence>MADARSVLSANTEVTESINSLAGYQVNKDRLQTALEELEYDRNFNTQIPANSFVQNEVYPPYLDSADLNYGPDGSYQAYPTAPEGEVVEVGEGESGEEEARPYLIQQERNQTPQHLVENNAILVGEKLLDGQDASVEQQVREFTNRLVIQRNALVDVNARLDPTPDYYGYEDINYAGLTSKPTNFLVLGKPGVGLTTFAMKFAEKMNLVYISPASAVEYFNPSIANMANNVGTQFSGPAYPEKFQSMGIDDRVIFEFICKRIEVWDVHHRGYMLDGWPIITSEELSVKEQLDMMKMLPYQPDIVFLLQMQDKDLFKRRVEQKLDPVTMMIYTKKHYIRTSLVPPELVEKGSIPNGELLDPSNSLNTTVQTVSVTTISSTGLHDRDKVIDQRLVLEQEERDFLPLAPEVVGRLISRLEDHPVPVRRDFAKFNAAIPVLQAYINSIDRTHVFELDAYFSPRVMMKNALKIMTALGILPCALPIEIFRPVEAVSKRLGAEDDAEGYFSGDEGCIPDPNDPDNVKKEDYPADWEAIMRAVVVRGRIDPRFRWHISSWKNLCPVALKEGRSFVGRPEFAYGFHDKVYFLSTDDAVARFKFNPRQYLVKSMPTSPIKFFIVGHPLAGKTFFAKELAAVSGGTVIDMKLQVKKNLELVKQRHLFKARFEATMAAKKTINKQNYEEWKRMERHRRERVEKWIAEYIRRKAAEEVNKVLEAEREGRMKTYRKWRYASEYHELSAPFKASPCNPDYLAFSWKKFVEDIKKGIAAWTHQERLELAWELFKEGKLRYKSNKKLVRICYRKKPKGAGDEDEGEGGEDEGEGKGSGDDEESGEQESEHGGESVGEEEEVTKKKRRRRKRPYCKKKGPKVSEVAVITDDEIESSPLPSDAEPDESLRMRYPEMCPELTEPVPRPGEVEDQNEQVQAYVRDKLKETLKWVETLPSEIYEEILQMALRDAEETYQERFPYAHFSGGWIVENLILDVEKWRSILRNPALCPDQIFVLQDASGDYSNITRRLKKLYINSNPGRKISLRRKRLGDLVAEGEREGELDGQEMLAKYLEDDLKPEETDESKLEESNLPTDHLQGKLCSTESEMKQVDRDRGRQQSFANSETDIITEEEPPSDKELSLKEVTSTFPSSFQFSVSPSLIFMNPACVKLWHTVASEKELGLSLPMKKVVPSEMIVILPLNLALGLTTKDRGYFSEDDGEDRMTQVIAQYKKPTIKPSRMSQLSKAALETETETEKETELEGEEDYIPTPSGLNTPSNFITRLECYGEVDCLEKESPLSLRKAFLKQITTFNDFWNMVYPVLNEQKVNSWEVGTVDEDRSESVAKRFWGALEARFYLPPKPVTAGELEEDDQDVEESKLLWTGQAGDSRNVGEDEEIPGEAEDLSDEEAEVEERYGSKLRGMENNPDLFRRTLDEIESYRLFGDFKYFCPVTVYDLKMIRKGNSKYAVKFQDRLYYFVSKEASLRFIENPKKFLPPTAAKCIPPPRICITGAPACGQNEVGMNMSQKAGIYYVNFRDRLQEVIKSRLGANVGPYHTGVIVTEPDSLPGSPQETGRESIPGEGYDDKRNEEDGEDWDAESEWRRQQNERNQMELLAMRSMGLLSKAEIASYPMDSIQRAENKAEETAKRDGMSNAEQYAKAFLECGTQLPSFVLDEFIPALWNDEPFKSKGFILVGFPNTAKDVQYLADRGCYPEKVYILECSKKTCRNRLIREAVHLWNSKKKSGDKRTKPKILYPHQYHPRRAEIEAHQYLELQPDDDVKIDIWCNNDKVCVRAGKVLYHYHYIFTQLLKNMKFELNNRRICWSSINTDLSLLEGKLELVKQLTPSLKYRRNFFESTHLLYLNQAEALLQKRYFHLTRFKRFCPVEVSKGNQGINLWNAPSVTKYPVLYRNYIYFIAGEKNLEKFQNQVLDMTQQLTPLPAVPFHIVVLGPPKSGKTELANRIASNLGFVYIQEDDVIERIIQHSLASRIEFEESTVVEGPQQMVFSQMVLSYLKKGKSVPPYMYYRSLDFALVEPEAQYHGCVFDGYPMEDISIQVLLEQGIIPAVIVKLDIELETALKRCENIRRIPNYNFKDPVQDCDELIKLEFEAYGPNASPCVFWYGDQMQCLYDYDGNRNPADIYSDVAAKCIEAQTIRQHYVLNFINRKANP</sequence>
<dbReference type="EMBL" id="CAJVCH010560367">
    <property type="protein sequence ID" value="CAG7831407.1"/>
    <property type="molecule type" value="Genomic_DNA"/>
</dbReference>
<feature type="compositionally biased region" description="Acidic residues" evidence="2">
    <location>
        <begin position="805"/>
        <end position="816"/>
    </location>
</feature>